<dbReference type="PANTHER" id="PTHR42878">
    <property type="entry name" value="TWO-COMPONENT HISTIDINE KINASE"/>
    <property type="match status" value="1"/>
</dbReference>
<comment type="catalytic activity">
    <reaction evidence="1">
        <text>ATP + protein L-histidine = ADP + protein N-phospho-L-histidine.</text>
        <dbReference type="EC" id="2.7.13.3"/>
    </reaction>
</comment>
<name>M0MRV9_9EURY</name>
<dbReference type="Proteomes" id="UP000011607">
    <property type="component" value="Unassembled WGS sequence"/>
</dbReference>
<dbReference type="SMART" id="SM00387">
    <property type="entry name" value="HATPase_c"/>
    <property type="match status" value="1"/>
</dbReference>
<dbReference type="GO" id="GO:0007234">
    <property type="term" value="P:osmosensory signaling via phosphorelay pathway"/>
    <property type="evidence" value="ECO:0007669"/>
    <property type="project" value="TreeGrafter"/>
</dbReference>
<dbReference type="InterPro" id="IPR036890">
    <property type="entry name" value="HATPase_C_sf"/>
</dbReference>
<keyword evidence="3" id="KW-0597">Phosphoprotein</keyword>
<proteinExistence type="predicted"/>
<dbReference type="STRING" id="1227454.C446_00110"/>
<evidence type="ECO:0000256" key="3">
    <source>
        <dbReference type="ARBA" id="ARBA00022553"/>
    </source>
</evidence>
<dbReference type="Pfam" id="PF02518">
    <property type="entry name" value="HATPase_c"/>
    <property type="match status" value="1"/>
</dbReference>
<dbReference type="PATRIC" id="fig|1227454.3.peg.22"/>
<dbReference type="GO" id="GO:0004673">
    <property type="term" value="F:protein histidine kinase activity"/>
    <property type="evidence" value="ECO:0007669"/>
    <property type="project" value="UniProtKB-EC"/>
</dbReference>
<keyword evidence="5 7" id="KW-0418">Kinase</keyword>
<evidence type="ECO:0000313" key="7">
    <source>
        <dbReference type="EMBL" id="EMA47195.1"/>
    </source>
</evidence>
<evidence type="ECO:0000313" key="8">
    <source>
        <dbReference type="Proteomes" id="UP000011607"/>
    </source>
</evidence>
<dbReference type="PANTHER" id="PTHR42878:SF15">
    <property type="entry name" value="BACTERIOPHYTOCHROME"/>
    <property type="match status" value="1"/>
</dbReference>
<dbReference type="FunFam" id="3.30.565.10:FF:000006">
    <property type="entry name" value="Sensor histidine kinase WalK"/>
    <property type="match status" value="1"/>
</dbReference>
<dbReference type="PRINTS" id="PR00344">
    <property type="entry name" value="BCTRLSENSOR"/>
</dbReference>
<keyword evidence="8" id="KW-1185">Reference proteome</keyword>
<evidence type="ECO:0000256" key="4">
    <source>
        <dbReference type="ARBA" id="ARBA00022679"/>
    </source>
</evidence>
<comment type="caution">
    <text evidence="7">The sequence shown here is derived from an EMBL/GenBank/DDBJ whole genome shotgun (WGS) entry which is preliminary data.</text>
</comment>
<dbReference type="EMBL" id="AOMA01000002">
    <property type="protein sequence ID" value="EMA47195.1"/>
    <property type="molecule type" value="Genomic_DNA"/>
</dbReference>
<organism evidence="7 8">
    <name type="scientific">Halobiforma nitratireducens JCM 10879</name>
    <dbReference type="NCBI Taxonomy" id="1227454"/>
    <lineage>
        <taxon>Archaea</taxon>
        <taxon>Methanobacteriati</taxon>
        <taxon>Methanobacteriota</taxon>
        <taxon>Stenosarchaea group</taxon>
        <taxon>Halobacteria</taxon>
        <taxon>Halobacteriales</taxon>
        <taxon>Natrialbaceae</taxon>
        <taxon>Halobiforma</taxon>
    </lineage>
</organism>
<dbReference type="PROSITE" id="PS50109">
    <property type="entry name" value="HIS_KIN"/>
    <property type="match status" value="1"/>
</dbReference>
<dbReference type="SUPFAM" id="SSF55874">
    <property type="entry name" value="ATPase domain of HSP90 chaperone/DNA topoisomerase II/histidine kinase"/>
    <property type="match status" value="1"/>
</dbReference>
<dbReference type="Gene3D" id="3.30.565.10">
    <property type="entry name" value="Histidine kinase-like ATPase, C-terminal domain"/>
    <property type="match status" value="1"/>
</dbReference>
<sequence length="143" mass="15370">MRVAEADAEIDAGPLPVVEGDADQLRQVFQNLLDNAVEYSGDGPPRIEVSARRVDASVGADVDDCTWVVSVSDDGIGIAPADQERIFEVFNRLHSRDEHPGTGIGLSLCERIVERHGGEIWVDSEPGEGTTVSFTLPAVDAEQ</sequence>
<dbReference type="AlphaFoldDB" id="M0MRV9"/>
<evidence type="ECO:0000256" key="2">
    <source>
        <dbReference type="ARBA" id="ARBA00012438"/>
    </source>
</evidence>
<dbReference type="InterPro" id="IPR004358">
    <property type="entry name" value="Sig_transdc_His_kin-like_C"/>
</dbReference>
<gene>
    <name evidence="7" type="ORF">C446_00110</name>
</gene>
<reference evidence="7 8" key="1">
    <citation type="journal article" date="2014" name="PLoS Genet.">
        <title>Phylogenetically driven sequencing of extremely halophilic archaea reveals strategies for static and dynamic osmo-response.</title>
        <authorList>
            <person name="Becker E.A."/>
            <person name="Seitzer P.M."/>
            <person name="Tritt A."/>
            <person name="Larsen D."/>
            <person name="Krusor M."/>
            <person name="Yao A.I."/>
            <person name="Wu D."/>
            <person name="Madern D."/>
            <person name="Eisen J.A."/>
            <person name="Darling A.E."/>
            <person name="Facciotti M.T."/>
        </authorList>
    </citation>
    <scope>NUCLEOTIDE SEQUENCE [LARGE SCALE GENOMIC DNA]</scope>
    <source>
        <strain evidence="7 8">JCM 10879</strain>
    </source>
</reference>
<dbReference type="GO" id="GO:0000156">
    <property type="term" value="F:phosphorelay response regulator activity"/>
    <property type="evidence" value="ECO:0007669"/>
    <property type="project" value="TreeGrafter"/>
</dbReference>
<feature type="domain" description="Histidine kinase" evidence="6">
    <location>
        <begin position="1"/>
        <end position="140"/>
    </location>
</feature>
<dbReference type="GO" id="GO:0030295">
    <property type="term" value="F:protein kinase activator activity"/>
    <property type="evidence" value="ECO:0007669"/>
    <property type="project" value="TreeGrafter"/>
</dbReference>
<keyword evidence="4" id="KW-0808">Transferase</keyword>
<dbReference type="InterPro" id="IPR003594">
    <property type="entry name" value="HATPase_dom"/>
</dbReference>
<dbReference type="eggNOG" id="arCOG07605">
    <property type="taxonomic scope" value="Archaea"/>
</dbReference>
<protein>
    <recommendedName>
        <fullName evidence="2">histidine kinase</fullName>
        <ecNumber evidence="2">2.7.13.3</ecNumber>
    </recommendedName>
</protein>
<dbReference type="EC" id="2.7.13.3" evidence="2"/>
<evidence type="ECO:0000259" key="6">
    <source>
        <dbReference type="PROSITE" id="PS50109"/>
    </source>
</evidence>
<evidence type="ECO:0000256" key="5">
    <source>
        <dbReference type="ARBA" id="ARBA00022777"/>
    </source>
</evidence>
<evidence type="ECO:0000256" key="1">
    <source>
        <dbReference type="ARBA" id="ARBA00000085"/>
    </source>
</evidence>
<accession>M0MRV9</accession>
<dbReference type="InterPro" id="IPR005467">
    <property type="entry name" value="His_kinase_dom"/>
</dbReference>
<dbReference type="InterPro" id="IPR050351">
    <property type="entry name" value="BphY/WalK/GraS-like"/>
</dbReference>